<evidence type="ECO:0000256" key="3">
    <source>
        <dbReference type="ARBA" id="ARBA00022729"/>
    </source>
</evidence>
<evidence type="ECO:0000259" key="12">
    <source>
        <dbReference type="PROSITE" id="PS50853"/>
    </source>
</evidence>
<keyword evidence="7" id="KW-0675">Receptor</keyword>
<dbReference type="Pfam" id="PF09240">
    <property type="entry name" value="IL6Ra-bind"/>
    <property type="match status" value="1"/>
</dbReference>
<dbReference type="SMART" id="SM00060">
    <property type="entry name" value="FN3"/>
    <property type="match status" value="2"/>
</dbReference>
<dbReference type="InterPro" id="IPR015321">
    <property type="entry name" value="TypeI_recpt_CBD"/>
</dbReference>
<feature type="transmembrane region" description="Helical" evidence="10">
    <location>
        <begin position="442"/>
        <end position="467"/>
    </location>
</feature>
<dbReference type="PROSITE" id="PS50853">
    <property type="entry name" value="FN3"/>
    <property type="match status" value="2"/>
</dbReference>
<feature type="compositionally biased region" description="Polar residues" evidence="9">
    <location>
        <begin position="714"/>
        <end position="744"/>
    </location>
</feature>
<dbReference type="Ensembl" id="ENSSSCT00025028127.1">
    <property type="protein sequence ID" value="ENSSSCP00025011898.1"/>
    <property type="gene ID" value="ENSSSCG00025020667.1"/>
</dbReference>
<dbReference type="Gene3D" id="2.60.40.10">
    <property type="entry name" value="Immunoglobulins"/>
    <property type="match status" value="4"/>
</dbReference>
<keyword evidence="5 10" id="KW-0472">Membrane</keyword>
<keyword evidence="4 10" id="KW-1133">Transmembrane helix</keyword>
<evidence type="ECO:0000256" key="2">
    <source>
        <dbReference type="ARBA" id="ARBA00022692"/>
    </source>
</evidence>
<feature type="compositionally biased region" description="Low complexity" evidence="9">
    <location>
        <begin position="786"/>
        <end position="795"/>
    </location>
</feature>
<feature type="compositionally biased region" description="Low complexity" evidence="9">
    <location>
        <begin position="660"/>
        <end position="677"/>
    </location>
</feature>
<feature type="domain" description="Fibronectin type-III" evidence="12">
    <location>
        <begin position="343"/>
        <end position="440"/>
    </location>
</feature>
<protein>
    <recommendedName>
        <fullName evidence="12">Fibronectin type-III domain-containing protein</fullName>
    </recommendedName>
</protein>
<dbReference type="GO" id="GO:0016020">
    <property type="term" value="C:membrane"/>
    <property type="evidence" value="ECO:0007669"/>
    <property type="project" value="UniProtKB-SubCell"/>
</dbReference>
<dbReference type="Proteomes" id="UP000694727">
    <property type="component" value="Unplaced"/>
</dbReference>
<feature type="compositionally biased region" description="Pro residues" evidence="9">
    <location>
        <begin position="567"/>
        <end position="576"/>
    </location>
</feature>
<evidence type="ECO:0000256" key="6">
    <source>
        <dbReference type="ARBA" id="ARBA00023157"/>
    </source>
</evidence>
<evidence type="ECO:0000313" key="13">
    <source>
        <dbReference type="Ensembl" id="ENSSSCP00025011898.1"/>
    </source>
</evidence>
<evidence type="ECO:0000313" key="14">
    <source>
        <dbReference type="Proteomes" id="UP000694727"/>
    </source>
</evidence>
<keyword evidence="3 11" id="KW-0732">Signal</keyword>
<dbReference type="AlphaFoldDB" id="A0A8D0R6Y5"/>
<keyword evidence="6" id="KW-1015">Disulfide bond</keyword>
<evidence type="ECO:0000256" key="8">
    <source>
        <dbReference type="ARBA" id="ARBA00023180"/>
    </source>
</evidence>
<comment type="subcellular location">
    <subcellularLocation>
        <location evidence="1">Membrane</location>
        <topology evidence="1">Single-pass type I membrane protein</topology>
    </subcellularLocation>
</comment>
<dbReference type="InterPro" id="IPR048668">
    <property type="entry name" value="IL3RB_N"/>
</dbReference>
<dbReference type="PANTHER" id="PTHR23037">
    <property type="entry name" value="CYTOKINE RECEPTOR"/>
    <property type="match status" value="1"/>
</dbReference>
<evidence type="ECO:0000256" key="1">
    <source>
        <dbReference type="ARBA" id="ARBA00004479"/>
    </source>
</evidence>
<feature type="region of interest" description="Disordered" evidence="9">
    <location>
        <begin position="829"/>
        <end position="850"/>
    </location>
</feature>
<feature type="region of interest" description="Disordered" evidence="9">
    <location>
        <begin position="645"/>
        <end position="815"/>
    </location>
</feature>
<evidence type="ECO:0000256" key="11">
    <source>
        <dbReference type="SAM" id="SignalP"/>
    </source>
</evidence>
<proteinExistence type="predicted"/>
<feature type="compositionally biased region" description="Low complexity" evidence="9">
    <location>
        <begin position="611"/>
        <end position="623"/>
    </location>
</feature>
<sequence>MELTWRLLPIALLVLCWGLRGAGAQETFLLQNLRCYNDYTSRTICRWADTQDAQRLINVTLYHRLNEDLPQPVSCDLSDDLTWLDHPCPGCVARRCVIPYKAFVIADYDYFSFRPDRPLGAQLSVTLTQHVQPPAPRGLHVSAAQGCFLLSWTVAHEGPQSPWLSSLEFEVVYRRLQDSWEDAHTIHSGSPQVTLGPEHLLPSSTYVARVRTRLAPGSGLSGRPSHWSPEVHWVSQPGDEAQPQNLQCFFDGAALLRCSWEVRSKVTSSVSFTLFYKSSPDTGSAVPLREKECSPVQKEDTSSPYIRHRCQIPVPDPKNHSQYIISVRPKEKEKLIKSSDNIQMAPPTLNLTKDREGYILHWKEEKMNYPHIGYIFQVQYKKDADSWEETKTEVLQKGHSMSLPPLEPATRYQARVRVKPDPGSYNGTWSKWSKEQSWDTEWVLPMWVLVFILVVTTLIVLPVLRFCGIYGYRLNRKWEEKIPNPSKSHLFQNGSAGLRLPGNMSILSSGSRPHKGPWGGGYPELEGASPVDFGHSEVSPLTTEDPKEACDLSSESGVTLGVLNLPTEPPPEPPPGLAASSGGPESRVSGFDFNGPYLGPPHSRSLPDIVGQQGPPQAGGSSKPQPPGSLEYLCLPAGGRVQLVPLAQVMGQDKARPVERGSSPGPEGSPSLESGAPHPEPGLMAGGQDPKARAPTLLLTGSWDPKDSIAASGYVTTADLTLTPPTGAPSASQAPSLNLPSDQNPSPCPGLAGGPPGSSGPLKPEFEGYVALPPTTCPFPQPPLTSPATPAVSSPVPSPGPARTDVSPGSPPPEGLLILQQVGDYCFLPGPASGPLSPQSKPTSPGPCPEIRDLSQVFQTKRPPSQAIPQVPAIQLFKALKQQDYLALPPWDVGRPGEVC</sequence>
<organism evidence="13 14">
    <name type="scientific">Sus scrofa</name>
    <name type="common">Pig</name>
    <dbReference type="NCBI Taxonomy" id="9823"/>
    <lineage>
        <taxon>Eukaryota</taxon>
        <taxon>Metazoa</taxon>
        <taxon>Chordata</taxon>
        <taxon>Craniata</taxon>
        <taxon>Vertebrata</taxon>
        <taxon>Euteleostomi</taxon>
        <taxon>Mammalia</taxon>
        <taxon>Eutheria</taxon>
        <taxon>Laurasiatheria</taxon>
        <taxon>Artiodactyla</taxon>
        <taxon>Suina</taxon>
        <taxon>Suidae</taxon>
        <taxon>Sus</taxon>
    </lineage>
</organism>
<dbReference type="InterPro" id="IPR003961">
    <property type="entry name" value="FN3_dom"/>
</dbReference>
<feature type="region of interest" description="Disordered" evidence="9">
    <location>
        <begin position="505"/>
        <end position="633"/>
    </location>
</feature>
<keyword evidence="8" id="KW-0325">Glycoprotein</keyword>
<dbReference type="Pfam" id="PF21460">
    <property type="entry name" value="IL3Rb_N"/>
    <property type="match status" value="1"/>
</dbReference>
<dbReference type="PANTHER" id="PTHR23037:SF22">
    <property type="entry name" value="CYTOKINE RECEPTOR COMMON SUBUNIT BETA"/>
    <property type="match status" value="1"/>
</dbReference>
<evidence type="ECO:0000256" key="9">
    <source>
        <dbReference type="SAM" id="MobiDB-lite"/>
    </source>
</evidence>
<feature type="compositionally biased region" description="Low complexity" evidence="9">
    <location>
        <begin position="577"/>
        <end position="586"/>
    </location>
</feature>
<dbReference type="PROSITE" id="PS01355">
    <property type="entry name" value="HEMATOPO_REC_S_F1"/>
    <property type="match status" value="1"/>
</dbReference>
<dbReference type="SUPFAM" id="SSF49265">
    <property type="entry name" value="Fibronectin type III"/>
    <property type="match status" value="4"/>
</dbReference>
<accession>A0A8D0R6Y5</accession>
<evidence type="ECO:0000256" key="10">
    <source>
        <dbReference type="SAM" id="Phobius"/>
    </source>
</evidence>
<evidence type="ECO:0000256" key="7">
    <source>
        <dbReference type="ARBA" id="ARBA00023170"/>
    </source>
</evidence>
<keyword evidence="2 10" id="KW-0812">Transmembrane</keyword>
<feature type="compositionally biased region" description="Pro residues" evidence="9">
    <location>
        <begin position="775"/>
        <end position="785"/>
    </location>
</feature>
<evidence type="ECO:0000256" key="5">
    <source>
        <dbReference type="ARBA" id="ARBA00023136"/>
    </source>
</evidence>
<dbReference type="InterPro" id="IPR003531">
    <property type="entry name" value="Hempt_rcpt_S_F1_CS"/>
</dbReference>
<feature type="domain" description="Fibronectin type-III" evidence="12">
    <location>
        <begin position="135"/>
        <end position="237"/>
    </location>
</feature>
<feature type="signal peptide" evidence="11">
    <location>
        <begin position="1"/>
        <end position="24"/>
    </location>
</feature>
<dbReference type="GO" id="GO:0004896">
    <property type="term" value="F:cytokine receptor activity"/>
    <property type="evidence" value="ECO:0007669"/>
    <property type="project" value="InterPro"/>
</dbReference>
<dbReference type="InterPro" id="IPR013783">
    <property type="entry name" value="Ig-like_fold"/>
</dbReference>
<feature type="chain" id="PRO_5034330660" description="Fibronectin type-III domain-containing protein" evidence="11">
    <location>
        <begin position="25"/>
        <end position="900"/>
    </location>
</feature>
<evidence type="ECO:0000256" key="4">
    <source>
        <dbReference type="ARBA" id="ARBA00022989"/>
    </source>
</evidence>
<dbReference type="InterPro" id="IPR036116">
    <property type="entry name" value="FN3_sf"/>
</dbReference>
<dbReference type="CDD" id="cd00063">
    <property type="entry name" value="FN3"/>
    <property type="match status" value="2"/>
</dbReference>
<name>A0A8D0R6Y5_PIG</name>
<reference evidence="13" key="1">
    <citation type="submission" date="2025-08" db="UniProtKB">
        <authorList>
            <consortium name="Ensembl"/>
        </authorList>
    </citation>
    <scope>IDENTIFICATION</scope>
</reference>